<evidence type="ECO:0000313" key="2">
    <source>
        <dbReference type="Proteomes" id="UP000196027"/>
    </source>
</evidence>
<dbReference type="EMBL" id="CP021425">
    <property type="protein sequence ID" value="ARU54338.1"/>
    <property type="molecule type" value="Genomic_DNA"/>
</dbReference>
<evidence type="ECO:0000313" key="1">
    <source>
        <dbReference type="EMBL" id="ARU54338.1"/>
    </source>
</evidence>
<protein>
    <submittedName>
        <fullName evidence="1">Uncharacterized protein</fullName>
    </submittedName>
</protein>
<organism evidence="1 2">
    <name type="scientific">Oleiphilus messinensis</name>
    <dbReference type="NCBI Taxonomy" id="141451"/>
    <lineage>
        <taxon>Bacteria</taxon>
        <taxon>Pseudomonadati</taxon>
        <taxon>Pseudomonadota</taxon>
        <taxon>Gammaproteobacteria</taxon>
        <taxon>Oceanospirillales</taxon>
        <taxon>Oleiphilaceae</taxon>
        <taxon>Oleiphilus</taxon>
    </lineage>
</organism>
<sequence>MPRQVDLRLTENGYQITRSCESRNTINSTPRDITETLGYYLPLDGRHKLKFNAKNFVGMDVATIPLQSGNIYKAFDGKRLIYEVGCESVVYLMLNQTSPNHLRFYLQPIQAFLWDISGRDLASRVTNSTRHIETIVKYEMYFLLGMISTISIPMLVMVTGSDITVSAILASKKARAAIKLSEDISSQNEALKKCAPTLQKKLQEFITAESKIKWGELGNRLPENIITDEKTQAQFAGVLAGKATLSPNAFTAWTAVFTVLSTAAIKSVTKSPETYGKFVSERYGPITNELSNTNWQDPREAEIATMQLLKLLQEAGVNVTQREMLLIIQEITTNPLCVSETMQEMSKSFTEFNKAIQ</sequence>
<dbReference type="OrthoDB" id="7059552at2"/>
<keyword evidence="2" id="KW-1185">Reference proteome</keyword>
<dbReference type="RefSeq" id="WP_087459554.1">
    <property type="nucleotide sequence ID" value="NZ_CP021425.1"/>
</dbReference>
<dbReference type="AlphaFoldDB" id="A0A1Y0I1J4"/>
<proteinExistence type="predicted"/>
<dbReference type="Proteomes" id="UP000196027">
    <property type="component" value="Chromosome"/>
</dbReference>
<accession>A0A1Y0I1J4</accession>
<name>A0A1Y0I1J4_9GAMM</name>
<reference evidence="1 2" key="1">
    <citation type="submission" date="2017-05" db="EMBL/GenBank/DDBJ databases">
        <title>Genomic insights into alkan degradation activity of Oleiphilus messinensis.</title>
        <authorList>
            <person name="Kozyavkin S.A."/>
            <person name="Slesarev A.I."/>
            <person name="Golyshin P.N."/>
            <person name="Korzhenkov A."/>
            <person name="Golyshina O.N."/>
            <person name="Toshchakov S.V."/>
        </authorList>
    </citation>
    <scope>NUCLEOTIDE SEQUENCE [LARGE SCALE GENOMIC DNA]</scope>
    <source>
        <strain evidence="1 2">ME102</strain>
    </source>
</reference>
<dbReference type="KEGG" id="ome:OLMES_0232"/>
<gene>
    <name evidence="1" type="ORF">OLMES_0232</name>
</gene>